<evidence type="ECO:0000259" key="1">
    <source>
        <dbReference type="Pfam" id="PF13539"/>
    </source>
</evidence>
<organism evidence="2 3">
    <name type="scientific">Anaerovirgula multivorans</name>
    <dbReference type="NCBI Taxonomy" id="312168"/>
    <lineage>
        <taxon>Bacteria</taxon>
        <taxon>Bacillati</taxon>
        <taxon>Bacillota</taxon>
        <taxon>Clostridia</taxon>
        <taxon>Peptostreptococcales</taxon>
        <taxon>Natronincolaceae</taxon>
        <taxon>Anaerovirgula</taxon>
    </lineage>
</organism>
<dbReference type="RefSeq" id="WP_089282541.1">
    <property type="nucleotide sequence ID" value="NZ_FZOJ01000007.1"/>
</dbReference>
<sequence length="320" mass="37345">MKKYIVILIFILLGMFGVKTIFLFGKTAEKVSITSNEEYGKTLRKDLFSLMMAYPEYIVDIKVVDNNQVYLILKSGKRLLYDDRKEKNELEKLENPDLQDMLSQEYFLGSIDALMPQDYNPGRIRVYPLLKEVYGANQLEIEKNLTGIRINSSHHRFNGNNSAADFLNHAITELNKRANNNPELWSYLYPIGGTYNFRYIAQTNRLSPHSFGISIDLSSNPNDYWQWTTRATGEKRLKNYPEAIVNVMESNYFIWGGKWGQFDIFHFEYRPEIIIKALYFANEEKDLWYENLPVENTGVSEAIWLIEERLQHLSSPNGTD</sequence>
<keyword evidence="2" id="KW-0121">Carboxypeptidase</keyword>
<evidence type="ECO:0000313" key="2">
    <source>
        <dbReference type="EMBL" id="SNS27958.1"/>
    </source>
</evidence>
<keyword evidence="2" id="KW-0645">Protease</keyword>
<dbReference type="GO" id="GO:0004180">
    <property type="term" value="F:carboxypeptidase activity"/>
    <property type="evidence" value="ECO:0007669"/>
    <property type="project" value="UniProtKB-KW"/>
</dbReference>
<keyword evidence="2" id="KW-0378">Hydrolase</keyword>
<evidence type="ECO:0000313" key="3">
    <source>
        <dbReference type="Proteomes" id="UP000198304"/>
    </source>
</evidence>
<dbReference type="OrthoDB" id="9799970at2"/>
<dbReference type="EMBL" id="FZOJ01000007">
    <property type="protein sequence ID" value="SNS27958.1"/>
    <property type="molecule type" value="Genomic_DNA"/>
</dbReference>
<dbReference type="Proteomes" id="UP000198304">
    <property type="component" value="Unassembled WGS sequence"/>
</dbReference>
<dbReference type="InterPro" id="IPR039561">
    <property type="entry name" value="Peptidase_M15C"/>
</dbReference>
<dbReference type="Pfam" id="PF13539">
    <property type="entry name" value="Peptidase_M15_4"/>
    <property type="match status" value="1"/>
</dbReference>
<name>A0A239D7G6_9FIRM</name>
<dbReference type="InterPro" id="IPR009045">
    <property type="entry name" value="Zn_M74/Hedgehog-like"/>
</dbReference>
<accession>A0A239D7G6</accession>
<dbReference type="AlphaFoldDB" id="A0A239D7G6"/>
<reference evidence="2 3" key="1">
    <citation type="submission" date="2017-06" db="EMBL/GenBank/DDBJ databases">
        <authorList>
            <person name="Kim H.J."/>
            <person name="Triplett B.A."/>
        </authorList>
    </citation>
    <scope>NUCLEOTIDE SEQUENCE [LARGE SCALE GENOMIC DNA]</scope>
    <source>
        <strain evidence="2 3">SCA</strain>
    </source>
</reference>
<feature type="domain" description="Peptidase M15C" evidence="1">
    <location>
        <begin position="202"/>
        <end position="269"/>
    </location>
</feature>
<protein>
    <submittedName>
        <fullName evidence="2">D-alanyl-D-alanine carboxypeptidase</fullName>
    </submittedName>
</protein>
<gene>
    <name evidence="2" type="ORF">SAMN05446037_100725</name>
</gene>
<dbReference type="Gene3D" id="3.30.1380.10">
    <property type="match status" value="1"/>
</dbReference>
<dbReference type="SUPFAM" id="SSF55166">
    <property type="entry name" value="Hedgehog/DD-peptidase"/>
    <property type="match status" value="1"/>
</dbReference>
<proteinExistence type="predicted"/>
<keyword evidence="3" id="KW-1185">Reference proteome</keyword>